<dbReference type="InterPro" id="IPR004574">
    <property type="entry name" value="Alkb"/>
</dbReference>
<evidence type="ECO:0000256" key="5">
    <source>
        <dbReference type="PIRSR" id="PIRSR604574-2"/>
    </source>
</evidence>
<dbReference type="Proteomes" id="UP000029493">
    <property type="component" value="Chromosome"/>
</dbReference>
<keyword evidence="1 5" id="KW-0479">Metal-binding</keyword>
<dbReference type="SUPFAM" id="SSF51197">
    <property type="entry name" value="Clavaminate synthase-like"/>
    <property type="match status" value="1"/>
</dbReference>
<feature type="binding site" evidence="5">
    <location>
        <position position="134"/>
    </location>
    <ligand>
        <name>Fe cation</name>
        <dbReference type="ChEBI" id="CHEBI:24875"/>
        <note>catalytic</note>
    </ligand>
</feature>
<evidence type="ECO:0000256" key="4">
    <source>
        <dbReference type="ARBA" id="ARBA00023004"/>
    </source>
</evidence>
<dbReference type="GO" id="GO:0008198">
    <property type="term" value="F:ferrous iron binding"/>
    <property type="evidence" value="ECO:0007669"/>
    <property type="project" value="TreeGrafter"/>
</dbReference>
<dbReference type="eggNOG" id="COG3145">
    <property type="taxonomic scope" value="Bacteria"/>
</dbReference>
<dbReference type="NCBIfam" id="NF011930">
    <property type="entry name" value="PRK15401.1"/>
    <property type="match status" value="1"/>
</dbReference>
<dbReference type="InterPro" id="IPR005123">
    <property type="entry name" value="Oxoglu/Fe-dep_dioxygenase_dom"/>
</dbReference>
<keyword evidence="2 7" id="KW-0223">Dioxygenase</keyword>
<dbReference type="InterPro" id="IPR027450">
    <property type="entry name" value="AlkB-like"/>
</dbReference>
<feature type="binding site" evidence="5">
    <location>
        <position position="188"/>
    </location>
    <ligand>
        <name>Fe cation</name>
        <dbReference type="ChEBI" id="CHEBI:24875"/>
        <note>catalytic</note>
    </ligand>
</feature>
<dbReference type="GO" id="GO:0005737">
    <property type="term" value="C:cytoplasm"/>
    <property type="evidence" value="ECO:0007669"/>
    <property type="project" value="TreeGrafter"/>
</dbReference>
<dbReference type="PROSITE" id="PS51471">
    <property type="entry name" value="FE2OG_OXY"/>
    <property type="match status" value="1"/>
</dbReference>
<sequence length="214" mass="23383">MIQSDLDLFGGQTQRLASHTVLLPGLVLERVESLLDVLRPVLRAAPFRHMSTPGGQAIGVPVSNCGTLGWISDARGYRYTEHDPLTGAPWPALPALLVEVAAQAALAAGFEHFLADTCLINHYLPGTRLSLHQDRNERDFSQPIVSISLGLPAVFLLGGHARNEATQRVPLNHGDVLVWGGEDRLRFHGVLPIKPGEHPRMGARRINLTLRKAR</sequence>
<dbReference type="RefSeq" id="WP_038413867.1">
    <property type="nucleotide sequence ID" value="NZ_CP009455.1"/>
</dbReference>
<accession>A0A089YHK9</accession>
<dbReference type="STRING" id="157783.LK03_18545"/>
<dbReference type="GO" id="GO:0035515">
    <property type="term" value="F:oxidative RNA demethylase activity"/>
    <property type="evidence" value="ECO:0007669"/>
    <property type="project" value="TreeGrafter"/>
</dbReference>
<dbReference type="AlphaFoldDB" id="A0A089YHK9"/>
<feature type="domain" description="Fe2OG dioxygenase" evidence="6">
    <location>
        <begin position="114"/>
        <end position="214"/>
    </location>
</feature>
<evidence type="ECO:0000256" key="3">
    <source>
        <dbReference type="ARBA" id="ARBA00023002"/>
    </source>
</evidence>
<evidence type="ECO:0000313" key="8">
    <source>
        <dbReference type="Proteomes" id="UP000029493"/>
    </source>
</evidence>
<protein>
    <submittedName>
        <fullName evidence="7">Alpha-ketoglutarate-dependent dioxygenase</fullName>
    </submittedName>
</protein>
<organism evidence="7 8">
    <name type="scientific">Pseudomonas cremoricolorata</name>
    <dbReference type="NCBI Taxonomy" id="157783"/>
    <lineage>
        <taxon>Bacteria</taxon>
        <taxon>Pseudomonadati</taxon>
        <taxon>Pseudomonadota</taxon>
        <taxon>Gammaproteobacteria</taxon>
        <taxon>Pseudomonadales</taxon>
        <taxon>Pseudomonadaceae</taxon>
        <taxon>Pseudomonas</taxon>
    </lineage>
</organism>
<keyword evidence="3" id="KW-0560">Oxidoreductase</keyword>
<feature type="binding site" evidence="5">
    <location>
        <position position="132"/>
    </location>
    <ligand>
        <name>Fe cation</name>
        <dbReference type="ChEBI" id="CHEBI:24875"/>
        <note>catalytic</note>
    </ligand>
</feature>
<evidence type="ECO:0000256" key="2">
    <source>
        <dbReference type="ARBA" id="ARBA00022964"/>
    </source>
</evidence>
<dbReference type="InterPro" id="IPR037151">
    <property type="entry name" value="AlkB-like_sf"/>
</dbReference>
<dbReference type="Pfam" id="PF13532">
    <property type="entry name" value="2OG-FeII_Oxy_2"/>
    <property type="match status" value="1"/>
</dbReference>
<dbReference type="KEGG" id="psw:LK03_18545"/>
<evidence type="ECO:0000259" key="6">
    <source>
        <dbReference type="PROSITE" id="PS51471"/>
    </source>
</evidence>
<reference evidence="7 8" key="1">
    <citation type="submission" date="2014-09" db="EMBL/GenBank/DDBJ databases">
        <authorList>
            <person name="Chan K.-G."/>
        </authorList>
    </citation>
    <scope>NUCLEOTIDE SEQUENCE [LARGE SCALE GENOMIC DNA]</scope>
    <source>
        <strain evidence="7 8">ND07</strain>
    </source>
</reference>
<name>A0A089YHK9_9PSED</name>
<dbReference type="GO" id="GO:0035513">
    <property type="term" value="P:oxidative RNA demethylation"/>
    <property type="evidence" value="ECO:0007669"/>
    <property type="project" value="TreeGrafter"/>
</dbReference>
<dbReference type="PANTHER" id="PTHR16557:SF2">
    <property type="entry name" value="NUCLEIC ACID DIOXYGENASE ALKBH1"/>
    <property type="match status" value="1"/>
</dbReference>
<dbReference type="OrthoDB" id="9796932at2"/>
<evidence type="ECO:0000256" key="1">
    <source>
        <dbReference type="ARBA" id="ARBA00022723"/>
    </source>
</evidence>
<evidence type="ECO:0000313" key="7">
    <source>
        <dbReference type="EMBL" id="AIR91143.1"/>
    </source>
</evidence>
<dbReference type="PANTHER" id="PTHR16557">
    <property type="entry name" value="ALKYLATED DNA REPAIR PROTEIN ALKB-RELATED"/>
    <property type="match status" value="1"/>
</dbReference>
<dbReference type="EMBL" id="CP009455">
    <property type="protein sequence ID" value="AIR91143.1"/>
    <property type="molecule type" value="Genomic_DNA"/>
</dbReference>
<gene>
    <name evidence="7" type="ORF">LK03_18545</name>
</gene>
<dbReference type="GO" id="GO:0035516">
    <property type="term" value="F:broad specificity oxidative DNA demethylase activity"/>
    <property type="evidence" value="ECO:0007669"/>
    <property type="project" value="TreeGrafter"/>
</dbReference>
<keyword evidence="8" id="KW-1185">Reference proteome</keyword>
<proteinExistence type="predicted"/>
<keyword evidence="4 5" id="KW-0408">Iron</keyword>
<dbReference type="Gene3D" id="2.60.120.590">
    <property type="entry name" value="Alpha-ketoglutarate-dependent dioxygenase AlkB-like"/>
    <property type="match status" value="1"/>
</dbReference>
<comment type="cofactor">
    <cofactor evidence="5">
        <name>Fe(2+)</name>
        <dbReference type="ChEBI" id="CHEBI:29033"/>
    </cofactor>
    <text evidence="5">Binds 1 Fe(2+) ion per subunit.</text>
</comment>